<reference evidence="2" key="1">
    <citation type="submission" date="2021-05" db="UniProtKB">
        <authorList>
            <consortium name="EnsemblPlants"/>
        </authorList>
    </citation>
    <scope>IDENTIFICATION</scope>
    <source>
        <strain evidence="2">subsp. malaccensis</strain>
    </source>
</reference>
<name>A0A804JGV5_MUSAM</name>
<protein>
    <submittedName>
        <fullName evidence="2">Uncharacterized protein</fullName>
    </submittedName>
</protein>
<feature type="transmembrane region" description="Helical" evidence="1">
    <location>
        <begin position="45"/>
        <end position="65"/>
    </location>
</feature>
<dbReference type="InParanoid" id="A0A804JGV5"/>
<accession>A0A804JGV5</accession>
<dbReference type="EnsemblPlants" id="Ma06_t16340.1">
    <property type="protein sequence ID" value="Ma06_p16340.1"/>
    <property type="gene ID" value="Ma06_g16340"/>
</dbReference>
<dbReference type="AlphaFoldDB" id="A0A804JGV5"/>
<organism evidence="2 3">
    <name type="scientific">Musa acuminata subsp. malaccensis</name>
    <name type="common">Wild banana</name>
    <name type="synonym">Musa malaccensis</name>
    <dbReference type="NCBI Taxonomy" id="214687"/>
    <lineage>
        <taxon>Eukaryota</taxon>
        <taxon>Viridiplantae</taxon>
        <taxon>Streptophyta</taxon>
        <taxon>Embryophyta</taxon>
        <taxon>Tracheophyta</taxon>
        <taxon>Spermatophyta</taxon>
        <taxon>Magnoliopsida</taxon>
        <taxon>Liliopsida</taxon>
        <taxon>Zingiberales</taxon>
        <taxon>Musaceae</taxon>
        <taxon>Musa</taxon>
    </lineage>
</organism>
<dbReference type="Proteomes" id="UP000012960">
    <property type="component" value="Unplaced"/>
</dbReference>
<sequence>MTGKGLPSVVYQSNMVGATRPAAWRPHLYQLAQYRRKRSWRRISFDLNQPIYYYYYYYIIIIYYLD</sequence>
<keyword evidence="1" id="KW-1133">Transmembrane helix</keyword>
<evidence type="ECO:0000313" key="2">
    <source>
        <dbReference type="EnsemblPlants" id="Ma06_p16340.1"/>
    </source>
</evidence>
<proteinExistence type="predicted"/>
<keyword evidence="1" id="KW-0812">Transmembrane</keyword>
<evidence type="ECO:0000256" key="1">
    <source>
        <dbReference type="SAM" id="Phobius"/>
    </source>
</evidence>
<dbReference type="Gramene" id="Ma06_t16340.1">
    <property type="protein sequence ID" value="Ma06_p16340.1"/>
    <property type="gene ID" value="Ma06_g16340"/>
</dbReference>
<keyword evidence="3" id="KW-1185">Reference proteome</keyword>
<evidence type="ECO:0000313" key="3">
    <source>
        <dbReference type="Proteomes" id="UP000012960"/>
    </source>
</evidence>
<keyword evidence="1" id="KW-0472">Membrane</keyword>